<evidence type="ECO:0000256" key="2">
    <source>
        <dbReference type="ARBA" id="ARBA00022679"/>
    </source>
</evidence>
<gene>
    <name evidence="3" type="ORF">PYH38_000262</name>
</gene>
<reference evidence="3 4" key="1">
    <citation type="submission" date="2023-03" db="EMBL/GenBank/DDBJ databases">
        <authorList>
            <person name="Kaur S."/>
            <person name="Espinosa-Saiz D."/>
            <person name="Velazquez E."/>
            <person name="Menendez E."/>
            <person name="diCenzo G.C."/>
        </authorList>
    </citation>
    <scope>NUCLEOTIDE SEQUENCE [LARGE SCALE GENOMIC DNA]</scope>
    <source>
        <strain evidence="3 4">LMG 27395</strain>
    </source>
</reference>
<evidence type="ECO:0000256" key="1">
    <source>
        <dbReference type="ARBA" id="ARBA00022676"/>
    </source>
</evidence>
<protein>
    <submittedName>
        <fullName evidence="3">WecB/TagA/CpsF family glycosyltransferase</fullName>
    </submittedName>
</protein>
<accession>A0ABY8CVB8</accession>
<organism evidence="3 4">
    <name type="scientific">Sinorhizobium numidicum</name>
    <dbReference type="NCBI Taxonomy" id="680248"/>
    <lineage>
        <taxon>Bacteria</taxon>
        <taxon>Pseudomonadati</taxon>
        <taxon>Pseudomonadota</taxon>
        <taxon>Alphaproteobacteria</taxon>
        <taxon>Hyphomicrobiales</taxon>
        <taxon>Rhizobiaceae</taxon>
        <taxon>Sinorhizobium/Ensifer group</taxon>
        <taxon>Sinorhizobium</taxon>
    </lineage>
</organism>
<evidence type="ECO:0000313" key="4">
    <source>
        <dbReference type="Proteomes" id="UP001235547"/>
    </source>
</evidence>
<name>A0ABY8CVB8_9HYPH</name>
<dbReference type="Pfam" id="PF03808">
    <property type="entry name" value="Glyco_tran_WecG"/>
    <property type="match status" value="1"/>
</dbReference>
<dbReference type="EMBL" id="CP120370">
    <property type="protein sequence ID" value="WEX80936.1"/>
    <property type="molecule type" value="Genomic_DNA"/>
</dbReference>
<dbReference type="PANTHER" id="PTHR34136">
    <property type="match status" value="1"/>
</dbReference>
<dbReference type="PANTHER" id="PTHR34136:SF1">
    <property type="entry name" value="UDP-N-ACETYL-D-MANNOSAMINURONIC ACID TRANSFERASE"/>
    <property type="match status" value="1"/>
</dbReference>
<dbReference type="NCBIfam" id="TIGR00696">
    <property type="entry name" value="wecG_tagA_cpsF"/>
    <property type="match status" value="1"/>
</dbReference>
<proteinExistence type="predicted"/>
<keyword evidence="1" id="KW-0328">Glycosyltransferase</keyword>
<dbReference type="CDD" id="cd06533">
    <property type="entry name" value="Glyco_transf_WecG_TagA"/>
    <property type="match status" value="1"/>
</dbReference>
<sequence length="264" mass="29165">MAGSALLSPVEVYDARRRHYFLGAPFDCIAKKTVVDLVNNCGSDARFRYVVTPNVDHVVRLNKNTMLAPCYDHAWLSLCDSQPIARLAKILSLDLPLVTGSDLTAVLFSSVIQNGDRITLIAANATIVRALELAYPGVCFRGLVPPDAVGSDPAALEDCVDFAIREGARFIFIAIGSPQSEKIAHAMLTHPEAQGIGFCVGASLEFLIGSKKRAPAWMRRAGIEWLHRLASDPKRLWRRYVFAIVPLIRLFAGEVARRHYPRLR</sequence>
<dbReference type="Proteomes" id="UP001235547">
    <property type="component" value="Chromosome 2"/>
</dbReference>
<dbReference type="RefSeq" id="WP_280731659.1">
    <property type="nucleotide sequence ID" value="NZ_CP120367.1"/>
</dbReference>
<dbReference type="InterPro" id="IPR004629">
    <property type="entry name" value="WecG_TagA_CpsF"/>
</dbReference>
<keyword evidence="4" id="KW-1185">Reference proteome</keyword>
<evidence type="ECO:0000313" key="3">
    <source>
        <dbReference type="EMBL" id="WEX80936.1"/>
    </source>
</evidence>
<keyword evidence="2" id="KW-0808">Transferase</keyword>